<sequence>MKTAENLLRNRLSEKEAGNHPQIDSIREKNKIKAHYFSLRIFDIY</sequence>
<proteinExistence type="predicted"/>
<dbReference type="HOGENOM" id="CLU_3198104_0_0_9"/>
<name>A7VPR9_9FIRM</name>
<dbReference type="EMBL" id="ABCB02000013">
    <property type="protein sequence ID" value="EDO62732.1"/>
    <property type="molecule type" value="Genomic_DNA"/>
</dbReference>
<gene>
    <name evidence="2" type="ORF">CLOLEP_00547</name>
</gene>
<protein>
    <submittedName>
        <fullName evidence="2">Uncharacterized protein</fullName>
    </submittedName>
</protein>
<feature type="region of interest" description="Disordered" evidence="1">
    <location>
        <begin position="1"/>
        <end position="22"/>
    </location>
</feature>
<dbReference type="AlphaFoldDB" id="A7VPR9"/>
<evidence type="ECO:0000313" key="2">
    <source>
        <dbReference type="EMBL" id="EDO62732.1"/>
    </source>
</evidence>
<evidence type="ECO:0000313" key="3">
    <source>
        <dbReference type="Proteomes" id="UP000003490"/>
    </source>
</evidence>
<reference evidence="2 3" key="2">
    <citation type="submission" date="2007-08" db="EMBL/GenBank/DDBJ databases">
        <authorList>
            <person name="Fulton L."/>
            <person name="Clifton S."/>
            <person name="Fulton B."/>
            <person name="Xu J."/>
            <person name="Minx P."/>
            <person name="Pepin K.H."/>
            <person name="Johnson M."/>
            <person name="Thiruvilangam P."/>
            <person name="Bhonagiri V."/>
            <person name="Nash W.E."/>
            <person name="Wang C."/>
            <person name="Mardis E.R."/>
            <person name="Wilson R.K."/>
        </authorList>
    </citation>
    <scope>NUCLEOTIDE SEQUENCE [LARGE SCALE GENOMIC DNA]</scope>
    <source>
        <strain evidence="2 3">DSM 753</strain>
    </source>
</reference>
<dbReference type="Proteomes" id="UP000003490">
    <property type="component" value="Unassembled WGS sequence"/>
</dbReference>
<reference evidence="2 3" key="1">
    <citation type="submission" date="2007-08" db="EMBL/GenBank/DDBJ databases">
        <title>Draft genome sequence of Clostridium leptum (DSM 753).</title>
        <authorList>
            <person name="Sudarsanam P."/>
            <person name="Ley R."/>
            <person name="Guruge J."/>
            <person name="Turnbaugh P.J."/>
            <person name="Mahowald M."/>
            <person name="Liep D."/>
            <person name="Gordon J."/>
        </authorList>
    </citation>
    <scope>NUCLEOTIDE SEQUENCE [LARGE SCALE GENOMIC DNA]</scope>
    <source>
        <strain evidence="2 3">DSM 753</strain>
    </source>
</reference>
<accession>A7VPR9</accession>
<evidence type="ECO:0000256" key="1">
    <source>
        <dbReference type="SAM" id="MobiDB-lite"/>
    </source>
</evidence>
<comment type="caution">
    <text evidence="2">The sequence shown here is derived from an EMBL/GenBank/DDBJ whole genome shotgun (WGS) entry which is preliminary data.</text>
</comment>
<organism evidence="2 3">
    <name type="scientific">[Clostridium] leptum DSM 753</name>
    <dbReference type="NCBI Taxonomy" id="428125"/>
    <lineage>
        <taxon>Bacteria</taxon>
        <taxon>Bacillati</taxon>
        <taxon>Bacillota</taxon>
        <taxon>Clostridia</taxon>
        <taxon>Eubacteriales</taxon>
        <taxon>Oscillospiraceae</taxon>
        <taxon>Oscillospiraceae incertae sedis</taxon>
    </lineage>
</organism>